<organism evidence="7">
    <name type="scientific">hydrothermal vent metagenome</name>
    <dbReference type="NCBI Taxonomy" id="652676"/>
    <lineage>
        <taxon>unclassified sequences</taxon>
        <taxon>metagenomes</taxon>
        <taxon>ecological metagenomes</taxon>
    </lineage>
</organism>
<dbReference type="Gene3D" id="3.30.2090.10">
    <property type="entry name" value="Multidrug efflux transporter AcrB TolC docking domain, DN and DC subdomains"/>
    <property type="match status" value="2"/>
</dbReference>
<feature type="transmembrane region" description="Helical" evidence="5">
    <location>
        <begin position="581"/>
        <end position="598"/>
    </location>
</feature>
<feature type="transmembrane region" description="Helical" evidence="5">
    <location>
        <begin position="1039"/>
        <end position="1065"/>
    </location>
</feature>
<evidence type="ECO:0000256" key="1">
    <source>
        <dbReference type="ARBA" id="ARBA00004141"/>
    </source>
</evidence>
<evidence type="ECO:0000259" key="6">
    <source>
        <dbReference type="Pfam" id="PF03176"/>
    </source>
</evidence>
<dbReference type="Pfam" id="PF00873">
    <property type="entry name" value="ACR_tran"/>
    <property type="match status" value="1"/>
</dbReference>
<feature type="transmembrane region" description="Helical" evidence="5">
    <location>
        <begin position="1007"/>
        <end position="1027"/>
    </location>
</feature>
<feature type="transmembrane region" description="Helical" evidence="5">
    <location>
        <begin position="523"/>
        <end position="544"/>
    </location>
</feature>
<feature type="transmembrane region" description="Helical" evidence="5">
    <location>
        <begin position="905"/>
        <end position="921"/>
    </location>
</feature>
<feature type="transmembrane region" description="Helical" evidence="5">
    <location>
        <begin position="435"/>
        <end position="456"/>
    </location>
</feature>
<keyword evidence="4 5" id="KW-0472">Membrane</keyword>
<dbReference type="Pfam" id="PF03176">
    <property type="entry name" value="MMPL"/>
    <property type="match status" value="1"/>
</dbReference>
<feature type="transmembrane region" description="Helical" evidence="5">
    <location>
        <begin position="390"/>
        <end position="414"/>
    </location>
</feature>
<dbReference type="AlphaFoldDB" id="A0A3B0UPP9"/>
<feature type="transmembrane region" description="Helical" evidence="5">
    <location>
        <begin position="334"/>
        <end position="357"/>
    </location>
</feature>
<dbReference type="PANTHER" id="PTHR32063">
    <property type="match status" value="1"/>
</dbReference>
<dbReference type="EMBL" id="UOEW01000022">
    <property type="protein sequence ID" value="VAW33131.1"/>
    <property type="molecule type" value="Genomic_DNA"/>
</dbReference>
<evidence type="ECO:0000256" key="3">
    <source>
        <dbReference type="ARBA" id="ARBA00022989"/>
    </source>
</evidence>
<dbReference type="PANTHER" id="PTHR32063:SF0">
    <property type="entry name" value="SWARMING MOTILITY PROTEIN SWRC"/>
    <property type="match status" value="1"/>
</dbReference>
<dbReference type="SUPFAM" id="SSF82714">
    <property type="entry name" value="Multidrug efflux transporter AcrB TolC docking domain, DN and DC subdomains"/>
    <property type="match status" value="2"/>
</dbReference>
<feature type="transmembrane region" description="Helical" evidence="5">
    <location>
        <begin position="956"/>
        <end position="979"/>
    </location>
</feature>
<evidence type="ECO:0000256" key="5">
    <source>
        <dbReference type="SAM" id="Phobius"/>
    </source>
</evidence>
<dbReference type="PRINTS" id="PR00702">
    <property type="entry name" value="ACRIFLAVINRP"/>
</dbReference>
<dbReference type="InterPro" id="IPR001036">
    <property type="entry name" value="Acrflvin-R"/>
</dbReference>
<feature type="domain" description="Membrane transport protein MMPL" evidence="6">
    <location>
        <begin position="869"/>
        <end position="1066"/>
    </location>
</feature>
<accession>A0A3B0UPP9</accession>
<evidence type="ECO:0000256" key="2">
    <source>
        <dbReference type="ARBA" id="ARBA00022692"/>
    </source>
</evidence>
<feature type="transmembrane region" description="Helical" evidence="5">
    <location>
        <begin position="928"/>
        <end position="950"/>
    </location>
</feature>
<dbReference type="Gene3D" id="3.30.70.1430">
    <property type="entry name" value="Multidrug efflux transporter AcrB pore domain"/>
    <property type="match status" value="2"/>
</dbReference>
<name>A0A3B0UPP9_9ZZZZ</name>
<dbReference type="SUPFAM" id="SSF82693">
    <property type="entry name" value="Multidrug efflux transporter AcrB pore domain, PN1, PN2, PC1 and PC2 subdomains"/>
    <property type="match status" value="2"/>
</dbReference>
<dbReference type="Gene3D" id="3.30.70.1320">
    <property type="entry name" value="Multidrug efflux transporter AcrB pore domain like"/>
    <property type="match status" value="1"/>
</dbReference>
<evidence type="ECO:0000313" key="7">
    <source>
        <dbReference type="EMBL" id="VAW33131.1"/>
    </source>
</evidence>
<dbReference type="GO" id="GO:0042910">
    <property type="term" value="F:xenobiotic transmembrane transporter activity"/>
    <property type="evidence" value="ECO:0007669"/>
    <property type="project" value="TreeGrafter"/>
</dbReference>
<feature type="transmembrane region" description="Helical" evidence="5">
    <location>
        <begin position="468"/>
        <end position="490"/>
    </location>
</feature>
<dbReference type="InterPro" id="IPR027463">
    <property type="entry name" value="AcrB_DN_DC_subdom"/>
</dbReference>
<evidence type="ECO:0000256" key="4">
    <source>
        <dbReference type="ARBA" id="ARBA00023136"/>
    </source>
</evidence>
<sequence length="1073" mass="117588">MINALINLATNRRVTVFMLALTMLLFGSIAIKEMSVTLLPDLQYPTFTVRTDYANAGPEEIELLITKPVEETVGVIKGLSRVYSVSSTGRSDVKLELNWDADIKQAAYEIRDRIDSVRLPLDAQPPVLLRFNPSTAPIMQVVLTLLEQDDDLAQLKQLRTFTEQLFKKKLEPVTGVAAVKISGGLEQEIQIEPDQYKLAQLGLSVGDVSLRLRQENINLSGGAIKQGTQLYLVRTVNQFQDLTTIKDIVISIKDSKPIRIRDIANVSLYHKDRNSINRLDGKEAIEIAIYKEGDANTVEVAENIKQKLKELESILPKNAQLEIINDQSEFISDAIGNVVTAAIIGGILAVLVIYLFLQDIRATMVIATLIPVSVIAGFFLMYQAGVSFNIMSLGGIALAIGLLVDNGIVVLENIASKRKAGLKKLAAVQQGTREVGSAIVASTLTTIAVFLPLVFVKGIAGQLFKDQALTVTFTLIVSLFIALTLVPMLMSIGSKKTFSMSNEDVEYKPKTRLGAQLRKGRKFLLNTVLDKIIYLIKAIIKLIALSMRYLLLYPSKFINLLFNALAKIYQRLLPWSLRHRMIVLGLTILIFILSIMMIPKLGMNLIPDLDANTVKVNFKLAEGVVIEKTDETIQKLSTELNQLEAIKFVYGIGGQGAQLDVSALSAGENSGQLLIRTKAGANKSHVQQQVLQILNAQPGLNSELQAGEFFELSNPIEIELSGFDIELLKQQGRRLRDALIANKSFINVDDGLSPGNPEIQIYFDQERIAMLGLTNRQVANVVVDKVLGKSETTVHWQDQKIAILVRNPLEQRNSIQSVSQLLINPQSNNPITLGDVAEIKIAQGPGQILRRDQDRVVVITADIVGIDLAQAVTVAKDVISQTKIHPLVVAKVTGQNKDLQESNNSMIFALVLAIFLVYMVLASQFESFIHPFVILFSIPLAMIGAIWALYLSNTQISVVVFIGLIMLAGIVVNNAIVLIGKIKQLQELGASLHQALIEAGNARLRPIIMTTVTTVLGLLPMVVTIVGNQSAGAEIRAPMAITVIGGLIVSTFLTLIVVPVIYSLVTKDTVVQK</sequence>
<dbReference type="Gene3D" id="1.20.1640.10">
    <property type="entry name" value="Multidrug efflux transporter AcrB transmembrane domain"/>
    <property type="match status" value="2"/>
</dbReference>
<keyword evidence="2 5" id="KW-0812">Transmembrane</keyword>
<dbReference type="GO" id="GO:0005886">
    <property type="term" value="C:plasma membrane"/>
    <property type="evidence" value="ECO:0007669"/>
    <property type="project" value="TreeGrafter"/>
</dbReference>
<keyword evidence="3 5" id="KW-1133">Transmembrane helix</keyword>
<dbReference type="SUPFAM" id="SSF82866">
    <property type="entry name" value="Multidrug efflux transporter AcrB transmembrane domain"/>
    <property type="match status" value="2"/>
</dbReference>
<gene>
    <name evidence="7" type="ORF">MNBD_GAMMA01-238</name>
</gene>
<reference evidence="7" key="1">
    <citation type="submission" date="2018-06" db="EMBL/GenBank/DDBJ databases">
        <authorList>
            <person name="Zhirakovskaya E."/>
        </authorList>
    </citation>
    <scope>NUCLEOTIDE SEQUENCE</scope>
</reference>
<dbReference type="InterPro" id="IPR004869">
    <property type="entry name" value="MMPL_dom"/>
</dbReference>
<proteinExistence type="predicted"/>
<protein>
    <submittedName>
        <fullName evidence="7">RND efflux system, inner membrane transporter</fullName>
    </submittedName>
</protein>
<comment type="subcellular location">
    <subcellularLocation>
        <location evidence="1">Membrane</location>
        <topology evidence="1">Multi-pass membrane protein</topology>
    </subcellularLocation>
</comment>
<feature type="transmembrane region" description="Helical" evidence="5">
    <location>
        <begin position="364"/>
        <end position="384"/>
    </location>
</feature>
<dbReference type="Gene3D" id="3.30.70.1440">
    <property type="entry name" value="Multidrug efflux transporter AcrB pore domain"/>
    <property type="match status" value="1"/>
</dbReference>